<comment type="cofactor">
    <cofactor evidence="1">
        <name>Mn(2+)</name>
        <dbReference type="ChEBI" id="CHEBI:29035"/>
    </cofactor>
</comment>
<dbReference type="CDD" id="cd04597">
    <property type="entry name" value="CBS_pair_inorgPPase"/>
    <property type="match status" value="1"/>
</dbReference>
<dbReference type="NCBIfam" id="NF003877">
    <property type="entry name" value="PRK05427.1"/>
    <property type="match status" value="1"/>
</dbReference>
<dbReference type="PROSITE" id="PS51371">
    <property type="entry name" value="CBS"/>
    <property type="match status" value="2"/>
</dbReference>
<evidence type="ECO:0000256" key="6">
    <source>
        <dbReference type="ARBA" id="ARBA00032535"/>
    </source>
</evidence>
<sequence>MSLLVFGHKNPDTDSICSAISLAHLKNKLGIKATAYALGDIRKEAKYALDYFKVDAPEILDNVRIQVRDLNYDKVVPLTPTSSILEAYNLMDEKNVKTLPVTYDDGTFAGIITMKEIAKNLLHQHFTTIHTSLSNICKNLNGTILVDCGEDIKGRVVTLSFGMETLIETLKEGDIAIVGDRYDSIEYAIDTKVKLLILTNHTEISKDLLALAKINGVSVVSVESDNYKTSNVINQCSFLDSIEATENLITFKEDDYMDEIKEIMLETNFRSYPILDDDNKFLGLVSKGHLLNPSKKNVVLVDHNEYAQSADGIEQANIVEIIDHHKLGGISTDVPMSFRVMPVGCNSTIIYQMYKENNVEIPYEIAGLLLSAILSDTLLFKSPTTTDMDKKACEELSKIAKVDMEKYAMDMFKCGTSLDEYTIEEIVNMDFKEFNMSGHRVGIGQVFTLDIDSIFAKKDEFLSYINSTDYDKLILAVTDIIKEGSYLIYKAEDSLIANAFGVEGVQGTFAPGVVSRKKQLVPNLTTAIKNFK</sequence>
<evidence type="ECO:0000256" key="2">
    <source>
        <dbReference type="ARBA" id="ARBA00012146"/>
    </source>
</evidence>
<dbReference type="Gene3D" id="3.90.1640.10">
    <property type="entry name" value="inorganic pyrophosphatase (n-terminal core)"/>
    <property type="match status" value="2"/>
</dbReference>
<dbReference type="InterPro" id="IPR028979">
    <property type="entry name" value="Ser_kin/Pase_Hpr-like_N_sf"/>
</dbReference>
<evidence type="ECO:0000256" key="3">
    <source>
        <dbReference type="ARBA" id="ARBA00022723"/>
    </source>
</evidence>
<dbReference type="SMART" id="SM00116">
    <property type="entry name" value="CBS"/>
    <property type="match status" value="2"/>
</dbReference>
<dbReference type="FunFam" id="3.90.1640.10:FF:000001">
    <property type="entry name" value="Probable manganese-dependent inorganic pyrophosphatase"/>
    <property type="match status" value="1"/>
</dbReference>
<dbReference type="SUPFAM" id="SSF64182">
    <property type="entry name" value="DHH phosphoesterases"/>
    <property type="match status" value="1"/>
</dbReference>
<dbReference type="InterPro" id="IPR046342">
    <property type="entry name" value="CBS_dom_sf"/>
</dbReference>
<keyword evidence="4 10" id="KW-0378">Hydrolase</keyword>
<dbReference type="NCBIfam" id="NF011440">
    <property type="entry name" value="PRK14869.1-2"/>
    <property type="match status" value="1"/>
</dbReference>
<feature type="domain" description="CBS" evidence="9">
    <location>
        <begin position="244"/>
        <end position="300"/>
    </location>
</feature>
<dbReference type="InterPro" id="IPR004097">
    <property type="entry name" value="DHHA2"/>
</dbReference>
<evidence type="ECO:0000259" key="9">
    <source>
        <dbReference type="PROSITE" id="PS51371"/>
    </source>
</evidence>
<dbReference type="PANTHER" id="PTHR12112">
    <property type="entry name" value="BNIP - RELATED"/>
    <property type="match status" value="1"/>
</dbReference>
<evidence type="ECO:0000313" key="11">
    <source>
        <dbReference type="EMBL" id="CDS83536.1"/>
    </source>
</evidence>
<dbReference type="NCBIfam" id="NF011443">
    <property type="entry name" value="PRK14869.1-5"/>
    <property type="match status" value="1"/>
</dbReference>
<dbReference type="RefSeq" id="WP_021366155.1">
    <property type="nucleotide sequence ID" value="NZ_BBYB01000040.1"/>
</dbReference>
<dbReference type="InterPro" id="IPR000644">
    <property type="entry name" value="CBS_dom"/>
</dbReference>
<dbReference type="GO" id="GO:0004427">
    <property type="term" value="F:inorganic diphosphate phosphatase activity"/>
    <property type="evidence" value="ECO:0007669"/>
    <property type="project" value="UniProtKB-EC"/>
</dbReference>
<dbReference type="InterPro" id="IPR010766">
    <property type="entry name" value="DRTGG"/>
</dbReference>
<dbReference type="Pfam" id="PF01368">
    <property type="entry name" value="DHH"/>
    <property type="match status" value="1"/>
</dbReference>
<evidence type="ECO:0000256" key="1">
    <source>
        <dbReference type="ARBA" id="ARBA00001936"/>
    </source>
</evidence>
<feature type="domain" description="CBS" evidence="9">
    <location>
        <begin position="70"/>
        <end position="128"/>
    </location>
</feature>
<keyword evidence="8" id="KW-0129">CBS domain</keyword>
<dbReference type="GO" id="GO:0005737">
    <property type="term" value="C:cytoplasm"/>
    <property type="evidence" value="ECO:0007669"/>
    <property type="project" value="InterPro"/>
</dbReference>
<dbReference type="GO" id="GO:0046872">
    <property type="term" value="F:metal ion binding"/>
    <property type="evidence" value="ECO:0007669"/>
    <property type="project" value="UniProtKB-KW"/>
</dbReference>
<dbReference type="SUPFAM" id="SSF75138">
    <property type="entry name" value="HprK N-terminal domain-like"/>
    <property type="match status" value="1"/>
</dbReference>
<gene>
    <name evidence="10" type="primary">ppaC</name>
    <name evidence="12" type="ORF">BN1095_530037</name>
    <name evidence="10" type="ORF">BN1096_180020</name>
    <name evidence="11" type="ORF">BN1097_160021</name>
</gene>
<dbReference type="PANTHER" id="PTHR12112:SF22">
    <property type="entry name" value="MANGANESE-DEPENDENT INORGANIC PYROPHOSPHATASE-RELATED"/>
    <property type="match status" value="1"/>
</dbReference>
<evidence type="ECO:0000313" key="10">
    <source>
        <dbReference type="EMBL" id="CDS83428.1"/>
    </source>
</evidence>
<dbReference type="EMBL" id="LK933216">
    <property type="protein sequence ID" value="CDT51223.1"/>
    <property type="molecule type" value="Genomic_DNA"/>
</dbReference>
<dbReference type="Pfam" id="PF00571">
    <property type="entry name" value="CBS"/>
    <property type="match status" value="2"/>
</dbReference>
<keyword evidence="5" id="KW-0464">Manganese</keyword>
<dbReference type="Pfam" id="PF02833">
    <property type="entry name" value="DHHA2"/>
    <property type="match status" value="1"/>
</dbReference>
<dbReference type="Gene3D" id="3.10.310.20">
    <property type="entry name" value="DHHA2 domain"/>
    <property type="match status" value="1"/>
</dbReference>
<proteinExistence type="predicted"/>
<name>A0A069A222_CLODI</name>
<dbReference type="EMBL" id="LK932350">
    <property type="protein sequence ID" value="CDS83536.1"/>
    <property type="molecule type" value="Genomic_DNA"/>
</dbReference>
<dbReference type="InterPro" id="IPR001667">
    <property type="entry name" value="DDH_dom"/>
</dbReference>
<dbReference type="Gene3D" id="3.40.1390.20">
    <property type="entry name" value="HprK N-terminal domain-like"/>
    <property type="match status" value="1"/>
</dbReference>
<dbReference type="Pfam" id="PF07085">
    <property type="entry name" value="DRTGG"/>
    <property type="match status" value="1"/>
</dbReference>
<evidence type="ECO:0000256" key="5">
    <source>
        <dbReference type="ARBA" id="ARBA00023211"/>
    </source>
</evidence>
<dbReference type="NCBIfam" id="NF011442">
    <property type="entry name" value="PRK14869.1-4"/>
    <property type="match status" value="1"/>
</dbReference>
<evidence type="ECO:0000313" key="12">
    <source>
        <dbReference type="EMBL" id="CDT51223.1"/>
    </source>
</evidence>
<dbReference type="EMBL" id="LK932467">
    <property type="protein sequence ID" value="CDS83428.1"/>
    <property type="molecule type" value="Genomic_DNA"/>
</dbReference>
<comment type="catalytic activity">
    <reaction evidence="7">
        <text>diphosphate + H2O = 2 phosphate + H(+)</text>
        <dbReference type="Rhea" id="RHEA:24576"/>
        <dbReference type="ChEBI" id="CHEBI:15377"/>
        <dbReference type="ChEBI" id="CHEBI:15378"/>
        <dbReference type="ChEBI" id="CHEBI:33019"/>
        <dbReference type="ChEBI" id="CHEBI:43474"/>
        <dbReference type="EC" id="3.6.1.1"/>
    </reaction>
</comment>
<reference evidence="10" key="1">
    <citation type="submission" date="2014-07" db="EMBL/GenBank/DDBJ databases">
        <authorList>
            <person name="Monot Marc"/>
        </authorList>
    </citation>
    <scope>NUCLEOTIDE SEQUENCE</scope>
    <source>
        <strain evidence="12">7032989</strain>
        <strain evidence="11">7032994</strain>
    </source>
</reference>
<dbReference type="SMART" id="SM01131">
    <property type="entry name" value="DHHA2"/>
    <property type="match status" value="1"/>
</dbReference>
<evidence type="ECO:0000256" key="4">
    <source>
        <dbReference type="ARBA" id="ARBA00022801"/>
    </source>
</evidence>
<dbReference type="EC" id="3.6.1.1" evidence="2"/>
<dbReference type="SUPFAM" id="SSF54631">
    <property type="entry name" value="CBS-domain pair"/>
    <property type="match status" value="1"/>
</dbReference>
<keyword evidence="3" id="KW-0479">Metal-binding</keyword>
<evidence type="ECO:0000256" key="7">
    <source>
        <dbReference type="ARBA" id="ARBA00047820"/>
    </source>
</evidence>
<evidence type="ECO:0000256" key="8">
    <source>
        <dbReference type="PROSITE-ProRule" id="PRU00703"/>
    </source>
</evidence>
<protein>
    <recommendedName>
        <fullName evidence="2">inorganic diphosphatase</fullName>
        <ecNumber evidence="2">3.6.1.1</ecNumber>
    </recommendedName>
    <alternativeName>
        <fullName evidence="6">Pyrophosphate phospho-hydrolase</fullName>
    </alternativeName>
</protein>
<dbReference type="AlphaFoldDB" id="A0A069A222"/>
<organism evidence="10">
    <name type="scientific">Clostridioides difficile</name>
    <name type="common">Peptoclostridium difficile</name>
    <dbReference type="NCBI Taxonomy" id="1496"/>
    <lineage>
        <taxon>Bacteria</taxon>
        <taxon>Bacillati</taxon>
        <taxon>Bacillota</taxon>
        <taxon>Clostridia</taxon>
        <taxon>Peptostreptococcales</taxon>
        <taxon>Peptostreptococcaceae</taxon>
        <taxon>Clostridioides</taxon>
    </lineage>
</organism>
<dbReference type="InterPro" id="IPR038763">
    <property type="entry name" value="DHH_sf"/>
</dbReference>
<dbReference type="InterPro" id="IPR038222">
    <property type="entry name" value="DHHA2_dom_sf"/>
</dbReference>
<accession>A0A069A222</accession>